<feature type="transmembrane region" description="Helical" evidence="1">
    <location>
        <begin position="25"/>
        <end position="45"/>
    </location>
</feature>
<dbReference type="EMBL" id="KB644408">
    <property type="protein sequence ID" value="EPS25671.1"/>
    <property type="molecule type" value="Genomic_DNA"/>
</dbReference>
<accession>S7ZAF7</accession>
<dbReference type="Proteomes" id="UP000019376">
    <property type="component" value="Unassembled WGS sequence"/>
</dbReference>
<sequence length="83" mass="9359">MASLPPAHERQYYTKRENWASHEPGVILVFCIVFIVVLGIAALFVSQALSGYGFCTDRVFKSRVEILHAGKQMDDAGLWENRC</sequence>
<dbReference type="AlphaFoldDB" id="S7ZAF7"/>
<dbReference type="HOGENOM" id="CLU_2543302_0_0_1"/>
<keyword evidence="1" id="KW-0472">Membrane</keyword>
<proteinExistence type="predicted"/>
<organism evidence="2 3">
    <name type="scientific">Penicillium oxalicum (strain 114-2 / CGMCC 5302)</name>
    <name type="common">Penicillium decumbens</name>
    <dbReference type="NCBI Taxonomy" id="933388"/>
    <lineage>
        <taxon>Eukaryota</taxon>
        <taxon>Fungi</taxon>
        <taxon>Dikarya</taxon>
        <taxon>Ascomycota</taxon>
        <taxon>Pezizomycotina</taxon>
        <taxon>Eurotiomycetes</taxon>
        <taxon>Eurotiomycetidae</taxon>
        <taxon>Eurotiales</taxon>
        <taxon>Aspergillaceae</taxon>
        <taxon>Penicillium</taxon>
    </lineage>
</organism>
<evidence type="ECO:0000313" key="3">
    <source>
        <dbReference type="Proteomes" id="UP000019376"/>
    </source>
</evidence>
<keyword evidence="1" id="KW-1133">Transmembrane helix</keyword>
<name>S7ZAF7_PENO1</name>
<reference evidence="2 3" key="1">
    <citation type="journal article" date="2013" name="PLoS ONE">
        <title>Genomic and secretomic analyses reveal unique features of the lignocellulolytic enzyme system of Penicillium decumbens.</title>
        <authorList>
            <person name="Liu G."/>
            <person name="Zhang L."/>
            <person name="Wei X."/>
            <person name="Zou G."/>
            <person name="Qin Y."/>
            <person name="Ma L."/>
            <person name="Li J."/>
            <person name="Zheng H."/>
            <person name="Wang S."/>
            <person name="Wang C."/>
            <person name="Xun L."/>
            <person name="Zhao G.-P."/>
            <person name="Zhou Z."/>
            <person name="Qu Y."/>
        </authorList>
    </citation>
    <scope>NUCLEOTIDE SEQUENCE [LARGE SCALE GENOMIC DNA]</scope>
    <source>
        <strain evidence="3">114-2 / CGMCC 5302</strain>
    </source>
</reference>
<gene>
    <name evidence="2" type="ORF">PDE_00605</name>
</gene>
<evidence type="ECO:0000313" key="2">
    <source>
        <dbReference type="EMBL" id="EPS25671.1"/>
    </source>
</evidence>
<protein>
    <submittedName>
        <fullName evidence="2">Uncharacterized protein</fullName>
    </submittedName>
</protein>
<keyword evidence="3" id="KW-1185">Reference proteome</keyword>
<keyword evidence="1" id="KW-0812">Transmembrane</keyword>
<evidence type="ECO:0000256" key="1">
    <source>
        <dbReference type="SAM" id="Phobius"/>
    </source>
</evidence>
<dbReference type="STRING" id="933388.S7ZAF7"/>